<evidence type="ECO:0000256" key="2">
    <source>
        <dbReference type="SAM" id="SignalP"/>
    </source>
</evidence>
<feature type="chain" id="PRO_5027810063" evidence="2">
    <location>
        <begin position="24"/>
        <end position="369"/>
    </location>
</feature>
<evidence type="ECO:0000256" key="1">
    <source>
        <dbReference type="SAM" id="MobiDB-lite"/>
    </source>
</evidence>
<sequence>MIYLKFYGILFLLFLICFENSEGYIEDKASESKQKTFKAVLDSPSSPPSSPQLSEEGSRLVKDSYGDEQSLQPNKLENYIVWKSGKVKSNYASPTVAPLEKKNATNSGNTSNSSKNGPYVLPHAKNNQNRNVIDEHKKMKWIQEEKIGNISSDSLSTNDDKGSNQLSKQTKERKLPIIMYGLSSAAEEFVPAHSRILSEQKIPPTFTLHENEHNKNATTKTPKIWDPMNTLEQNMEEVVPIIPNLNDQESDQNNIGLLPIVQLFNSNFALGPILSKKKTGDSFFSPQHPINSSISPVDHNMQLPTNHQNLEFNRNQILPNHSQQNVNVPSYNEGYTMPLQHGYNNQHHTHQTVRNTQVRYNMRTPLNLK</sequence>
<dbReference type="Proteomes" id="UP000580250">
    <property type="component" value="Unassembled WGS sequence"/>
</dbReference>
<organism evidence="3 4">
    <name type="scientific">Meloidogyne enterolobii</name>
    <name type="common">Root-knot nematode worm</name>
    <name type="synonym">Meloidogyne mayaguensis</name>
    <dbReference type="NCBI Taxonomy" id="390850"/>
    <lineage>
        <taxon>Eukaryota</taxon>
        <taxon>Metazoa</taxon>
        <taxon>Ecdysozoa</taxon>
        <taxon>Nematoda</taxon>
        <taxon>Chromadorea</taxon>
        <taxon>Rhabditida</taxon>
        <taxon>Tylenchina</taxon>
        <taxon>Tylenchomorpha</taxon>
        <taxon>Tylenchoidea</taxon>
        <taxon>Meloidogynidae</taxon>
        <taxon>Meloidogyninae</taxon>
        <taxon>Meloidogyne</taxon>
    </lineage>
</organism>
<dbReference type="EMBL" id="CAJEWN010000055">
    <property type="protein sequence ID" value="CAD2154305.1"/>
    <property type="molecule type" value="Genomic_DNA"/>
</dbReference>
<feature type="compositionally biased region" description="Polar residues" evidence="1">
    <location>
        <begin position="151"/>
        <end position="168"/>
    </location>
</feature>
<feature type="compositionally biased region" description="Basic and acidic residues" evidence="1">
    <location>
        <begin position="56"/>
        <end position="65"/>
    </location>
</feature>
<feature type="region of interest" description="Disordered" evidence="1">
    <location>
        <begin position="151"/>
        <end position="170"/>
    </location>
</feature>
<protein>
    <submittedName>
        <fullName evidence="3">Uncharacterized protein</fullName>
    </submittedName>
</protein>
<evidence type="ECO:0000313" key="3">
    <source>
        <dbReference type="EMBL" id="CAD2154305.1"/>
    </source>
</evidence>
<keyword evidence="2" id="KW-0732">Signal</keyword>
<accession>A0A6V7UFZ9</accession>
<name>A0A6V7UFZ9_MELEN</name>
<dbReference type="AlphaFoldDB" id="A0A6V7UFZ9"/>
<feature type="signal peptide" evidence="2">
    <location>
        <begin position="1"/>
        <end position="23"/>
    </location>
</feature>
<feature type="compositionally biased region" description="Low complexity" evidence="1">
    <location>
        <begin position="104"/>
        <end position="117"/>
    </location>
</feature>
<comment type="caution">
    <text evidence="3">The sequence shown here is derived from an EMBL/GenBank/DDBJ whole genome shotgun (WGS) entry which is preliminary data.</text>
</comment>
<evidence type="ECO:0000313" key="4">
    <source>
        <dbReference type="Proteomes" id="UP000580250"/>
    </source>
</evidence>
<feature type="region of interest" description="Disordered" evidence="1">
    <location>
        <begin position="93"/>
        <end position="132"/>
    </location>
</feature>
<reference evidence="3 4" key="1">
    <citation type="submission" date="2020-08" db="EMBL/GenBank/DDBJ databases">
        <authorList>
            <person name="Koutsovoulos G."/>
            <person name="Danchin GJ E."/>
        </authorList>
    </citation>
    <scope>NUCLEOTIDE SEQUENCE [LARGE SCALE GENOMIC DNA]</scope>
</reference>
<gene>
    <name evidence="3" type="ORF">MENT_LOCUS11457</name>
</gene>
<proteinExistence type="predicted"/>
<feature type="region of interest" description="Disordered" evidence="1">
    <location>
        <begin position="36"/>
        <end position="69"/>
    </location>
</feature>